<dbReference type="SUPFAM" id="SSF144232">
    <property type="entry name" value="HIT/MYND zinc finger-like"/>
    <property type="match status" value="1"/>
</dbReference>
<dbReference type="Proteomes" id="UP000789595">
    <property type="component" value="Unassembled WGS sequence"/>
</dbReference>
<keyword evidence="8" id="KW-1185">Reference proteome</keyword>
<dbReference type="PROSITE" id="PS50865">
    <property type="entry name" value="ZF_MYND_2"/>
    <property type="match status" value="1"/>
</dbReference>
<feature type="region of interest" description="Disordered" evidence="5">
    <location>
        <begin position="1"/>
        <end position="29"/>
    </location>
</feature>
<name>A0A8J2WSJ4_9STRA</name>
<gene>
    <name evidence="7" type="ORF">PECAL_1P01560</name>
</gene>
<dbReference type="Gene3D" id="6.10.140.2220">
    <property type="match status" value="1"/>
</dbReference>
<dbReference type="Pfam" id="PF01753">
    <property type="entry name" value="zf-MYND"/>
    <property type="match status" value="1"/>
</dbReference>
<dbReference type="PROSITE" id="PS01360">
    <property type="entry name" value="ZF_MYND_1"/>
    <property type="match status" value="1"/>
</dbReference>
<accession>A0A8J2WSJ4</accession>
<evidence type="ECO:0000256" key="5">
    <source>
        <dbReference type="SAM" id="MobiDB-lite"/>
    </source>
</evidence>
<protein>
    <recommendedName>
        <fullName evidence="6">MYND-type domain-containing protein</fullName>
    </recommendedName>
</protein>
<evidence type="ECO:0000256" key="1">
    <source>
        <dbReference type="ARBA" id="ARBA00022723"/>
    </source>
</evidence>
<feature type="domain" description="MYND-type" evidence="6">
    <location>
        <begin position="200"/>
        <end position="239"/>
    </location>
</feature>
<dbReference type="InterPro" id="IPR002893">
    <property type="entry name" value="Znf_MYND"/>
</dbReference>
<evidence type="ECO:0000256" key="2">
    <source>
        <dbReference type="ARBA" id="ARBA00022771"/>
    </source>
</evidence>
<feature type="compositionally biased region" description="Basic and acidic residues" evidence="5">
    <location>
        <begin position="1"/>
        <end position="21"/>
    </location>
</feature>
<sequence>MAEETKEAQETTEATAKRETTDWSTHTYGGLGSLHDGKKLLHDPKGQAEACTFATMKRRTTEQRAWRPIDDWMRQHAQKNFPVDPQAVAGATELLLGQTSNTRVVTTYFDTTCTFFALITQVEQKGKTKGEPLVNVYALSGHVLLPCESGAMMQLSEGEYVFMLPDEASPPVMLMRFPLLKNQPFMLDGVVSASRKLRTCAACGQVWRRSMKKCAGCGEVPYCSQVCQRHHWSSHKAACKRARSQRKPTPEGGTK</sequence>
<dbReference type="EMBL" id="CAKKNE010000001">
    <property type="protein sequence ID" value="CAH0363820.1"/>
    <property type="molecule type" value="Genomic_DNA"/>
</dbReference>
<evidence type="ECO:0000313" key="8">
    <source>
        <dbReference type="Proteomes" id="UP000789595"/>
    </source>
</evidence>
<dbReference type="OrthoDB" id="432970at2759"/>
<keyword evidence="3" id="KW-0862">Zinc</keyword>
<dbReference type="AlphaFoldDB" id="A0A8J2WSJ4"/>
<evidence type="ECO:0000256" key="3">
    <source>
        <dbReference type="ARBA" id="ARBA00022833"/>
    </source>
</evidence>
<evidence type="ECO:0000313" key="7">
    <source>
        <dbReference type="EMBL" id="CAH0363820.1"/>
    </source>
</evidence>
<evidence type="ECO:0000259" key="6">
    <source>
        <dbReference type="PROSITE" id="PS50865"/>
    </source>
</evidence>
<keyword evidence="1" id="KW-0479">Metal-binding</keyword>
<proteinExistence type="predicted"/>
<keyword evidence="2 4" id="KW-0863">Zinc-finger</keyword>
<comment type="caution">
    <text evidence="7">The sequence shown here is derived from an EMBL/GenBank/DDBJ whole genome shotgun (WGS) entry which is preliminary data.</text>
</comment>
<evidence type="ECO:0000256" key="4">
    <source>
        <dbReference type="PROSITE-ProRule" id="PRU00134"/>
    </source>
</evidence>
<dbReference type="GO" id="GO:0008270">
    <property type="term" value="F:zinc ion binding"/>
    <property type="evidence" value="ECO:0007669"/>
    <property type="project" value="UniProtKB-KW"/>
</dbReference>
<organism evidence="7 8">
    <name type="scientific">Pelagomonas calceolata</name>
    <dbReference type="NCBI Taxonomy" id="35677"/>
    <lineage>
        <taxon>Eukaryota</taxon>
        <taxon>Sar</taxon>
        <taxon>Stramenopiles</taxon>
        <taxon>Ochrophyta</taxon>
        <taxon>Pelagophyceae</taxon>
        <taxon>Pelagomonadales</taxon>
        <taxon>Pelagomonadaceae</taxon>
        <taxon>Pelagomonas</taxon>
    </lineage>
</organism>
<reference evidence="7" key="1">
    <citation type="submission" date="2021-11" db="EMBL/GenBank/DDBJ databases">
        <authorList>
            <consortium name="Genoscope - CEA"/>
            <person name="William W."/>
        </authorList>
    </citation>
    <scope>NUCLEOTIDE SEQUENCE</scope>
</reference>